<proteinExistence type="predicted"/>
<dbReference type="EMBL" id="JBJUIK010000003">
    <property type="protein sequence ID" value="KAL3532305.1"/>
    <property type="molecule type" value="Genomic_DNA"/>
</dbReference>
<dbReference type="Proteomes" id="UP001630127">
    <property type="component" value="Unassembled WGS sequence"/>
</dbReference>
<dbReference type="PANTHER" id="PTHR12224:SF25">
    <property type="entry name" value="BETA-1,4-N-ACETYLGLUCOSAMINYLTRANSFERASE FAMILY PROTEIN"/>
    <property type="match status" value="1"/>
</dbReference>
<comment type="caution">
    <text evidence="1">The sequence shown here is derived from an EMBL/GenBank/DDBJ whole genome shotgun (WGS) entry which is preliminary data.</text>
</comment>
<dbReference type="InterPro" id="IPR006813">
    <property type="entry name" value="Glyco_trans_17"/>
</dbReference>
<evidence type="ECO:0000313" key="2">
    <source>
        <dbReference type="Proteomes" id="UP001630127"/>
    </source>
</evidence>
<evidence type="ECO:0000313" key="1">
    <source>
        <dbReference type="EMBL" id="KAL3532305.1"/>
    </source>
</evidence>
<sequence length="109" mass="12411">MMYFLAVFCHMVHMKIHLNFESEQRVAMNGLLCRAGISSGDLLIMSNTDEIPSPRTVILLQSCDGIPPVIHLELKHYMYSFEFPVDYSSCRATIHVFSRLNPVSTFLAD</sequence>
<name>A0ABD3AMA8_9GENT</name>
<reference evidence="1 2" key="1">
    <citation type="submission" date="2024-11" db="EMBL/GenBank/DDBJ databases">
        <title>A near-complete genome assembly of Cinchona calisaya.</title>
        <authorList>
            <person name="Lian D.C."/>
            <person name="Zhao X.W."/>
            <person name="Wei L."/>
        </authorList>
    </citation>
    <scope>NUCLEOTIDE SEQUENCE [LARGE SCALE GENOMIC DNA]</scope>
    <source>
        <tissue evidence="1">Nenye</tissue>
    </source>
</reference>
<dbReference type="PANTHER" id="PTHR12224">
    <property type="entry name" value="BETA-1,4-MANNOSYL-GLYCOPROTEIN BETA-1,4-N-ACETYLGLUCOSAMINYL-TRANSFERASE"/>
    <property type="match status" value="1"/>
</dbReference>
<evidence type="ECO:0008006" key="3">
    <source>
        <dbReference type="Google" id="ProtNLM"/>
    </source>
</evidence>
<organism evidence="1 2">
    <name type="scientific">Cinchona calisaya</name>
    <dbReference type="NCBI Taxonomy" id="153742"/>
    <lineage>
        <taxon>Eukaryota</taxon>
        <taxon>Viridiplantae</taxon>
        <taxon>Streptophyta</taxon>
        <taxon>Embryophyta</taxon>
        <taxon>Tracheophyta</taxon>
        <taxon>Spermatophyta</taxon>
        <taxon>Magnoliopsida</taxon>
        <taxon>eudicotyledons</taxon>
        <taxon>Gunneridae</taxon>
        <taxon>Pentapetalae</taxon>
        <taxon>asterids</taxon>
        <taxon>lamiids</taxon>
        <taxon>Gentianales</taxon>
        <taxon>Rubiaceae</taxon>
        <taxon>Cinchonoideae</taxon>
        <taxon>Cinchoneae</taxon>
        <taxon>Cinchona</taxon>
    </lineage>
</organism>
<gene>
    <name evidence="1" type="ORF">ACH5RR_005826</name>
</gene>
<accession>A0ABD3AMA8</accession>
<dbReference type="AlphaFoldDB" id="A0ABD3AMA8"/>
<dbReference type="Pfam" id="PF04724">
    <property type="entry name" value="Glyco_transf_17"/>
    <property type="match status" value="1"/>
</dbReference>
<keyword evidence="2" id="KW-1185">Reference proteome</keyword>
<protein>
    <recommendedName>
        <fullName evidence="3">Ubiquitin-like domain-containing protein</fullName>
    </recommendedName>
</protein>